<dbReference type="PANTHER" id="PTHR43744">
    <property type="entry name" value="ABC TRANSPORTER PERMEASE PROTEIN MG189-RELATED-RELATED"/>
    <property type="match status" value="1"/>
</dbReference>
<evidence type="ECO:0000313" key="10">
    <source>
        <dbReference type="Proteomes" id="UP000250369"/>
    </source>
</evidence>
<keyword evidence="5 7" id="KW-1133">Transmembrane helix</keyword>
<dbReference type="EMBL" id="QMFB01000040">
    <property type="protein sequence ID" value="RAV10908.1"/>
    <property type="molecule type" value="Genomic_DNA"/>
</dbReference>
<feature type="domain" description="ABC transmembrane type-1" evidence="8">
    <location>
        <begin position="73"/>
        <end position="276"/>
    </location>
</feature>
<keyword evidence="3" id="KW-1003">Cell membrane</keyword>
<dbReference type="SUPFAM" id="SSF161098">
    <property type="entry name" value="MetI-like"/>
    <property type="match status" value="1"/>
</dbReference>
<dbReference type="PROSITE" id="PS50928">
    <property type="entry name" value="ABC_TM1"/>
    <property type="match status" value="1"/>
</dbReference>
<name>A0A329LU34_9BACL</name>
<dbReference type="InterPro" id="IPR035906">
    <property type="entry name" value="MetI-like_sf"/>
</dbReference>
<keyword evidence="6 7" id="KW-0472">Membrane</keyword>
<protein>
    <submittedName>
        <fullName evidence="9">ABC transporter permease</fullName>
    </submittedName>
</protein>
<dbReference type="RefSeq" id="WP_113036062.1">
    <property type="nucleotide sequence ID" value="NZ_QMFB01000040.1"/>
</dbReference>
<feature type="transmembrane region" description="Helical" evidence="7">
    <location>
        <begin position="257"/>
        <end position="276"/>
    </location>
</feature>
<evidence type="ECO:0000256" key="5">
    <source>
        <dbReference type="ARBA" id="ARBA00022989"/>
    </source>
</evidence>
<dbReference type="Pfam" id="PF00528">
    <property type="entry name" value="BPD_transp_1"/>
    <property type="match status" value="1"/>
</dbReference>
<keyword evidence="10" id="KW-1185">Reference proteome</keyword>
<dbReference type="GO" id="GO:0005886">
    <property type="term" value="C:plasma membrane"/>
    <property type="evidence" value="ECO:0007669"/>
    <property type="project" value="UniProtKB-SubCell"/>
</dbReference>
<evidence type="ECO:0000256" key="7">
    <source>
        <dbReference type="RuleBase" id="RU363032"/>
    </source>
</evidence>
<evidence type="ECO:0000256" key="1">
    <source>
        <dbReference type="ARBA" id="ARBA00004651"/>
    </source>
</evidence>
<evidence type="ECO:0000256" key="3">
    <source>
        <dbReference type="ARBA" id="ARBA00022475"/>
    </source>
</evidence>
<evidence type="ECO:0000259" key="8">
    <source>
        <dbReference type="PROSITE" id="PS50928"/>
    </source>
</evidence>
<dbReference type="AlphaFoldDB" id="A0A329LU34"/>
<feature type="transmembrane region" description="Helical" evidence="7">
    <location>
        <begin position="69"/>
        <end position="96"/>
    </location>
</feature>
<evidence type="ECO:0000313" key="9">
    <source>
        <dbReference type="EMBL" id="RAV10908.1"/>
    </source>
</evidence>
<evidence type="ECO:0000256" key="6">
    <source>
        <dbReference type="ARBA" id="ARBA00023136"/>
    </source>
</evidence>
<comment type="similarity">
    <text evidence="7">Belongs to the binding-protein-dependent transport system permease family.</text>
</comment>
<evidence type="ECO:0000256" key="4">
    <source>
        <dbReference type="ARBA" id="ARBA00022692"/>
    </source>
</evidence>
<organism evidence="9 10">
    <name type="scientific">Paenibacillus contaminans</name>
    <dbReference type="NCBI Taxonomy" id="450362"/>
    <lineage>
        <taxon>Bacteria</taxon>
        <taxon>Bacillati</taxon>
        <taxon>Bacillota</taxon>
        <taxon>Bacilli</taxon>
        <taxon>Bacillales</taxon>
        <taxon>Paenibacillaceae</taxon>
        <taxon>Paenibacillus</taxon>
    </lineage>
</organism>
<dbReference type="Proteomes" id="UP000250369">
    <property type="component" value="Unassembled WGS sequence"/>
</dbReference>
<dbReference type="PROSITE" id="PS51257">
    <property type="entry name" value="PROKAR_LIPOPROTEIN"/>
    <property type="match status" value="1"/>
</dbReference>
<accession>A0A329LU34</accession>
<dbReference type="PANTHER" id="PTHR43744:SF9">
    <property type="entry name" value="POLYGALACTURONAN_RHAMNOGALACTURONAN TRANSPORT SYSTEM PERMEASE PROTEIN YTCP"/>
    <property type="match status" value="1"/>
</dbReference>
<dbReference type="GO" id="GO:0055085">
    <property type="term" value="P:transmembrane transport"/>
    <property type="evidence" value="ECO:0007669"/>
    <property type="project" value="InterPro"/>
</dbReference>
<gene>
    <name evidence="9" type="ORF">DQG23_36955</name>
</gene>
<dbReference type="OrthoDB" id="2563390at2"/>
<sequence>MRVSFNEKLFYQFNALVLGLIALSCLLPIVHIAALSMSDPHYIVSGSVSFWPKGWSFDSYRLLIDGTRIMQSFLNSVVITVLGVGLSLAFTILAAYPLARTYMYGRRFFTLAIVFTMLFSGGMIPTYLVIKSLGLMNTYGAIWLPSLISTYYMLIMRTFFANIPGELEEAARMDGCGEFRYLIRIVLPLSLPVIATVALFYAVGYWNSFLSVLMYIQDTEKYNLAVLVQQMISSQSLLQEINNLPVGEQTAATPEGIKSAGIMIMVIPMLLIYPFLQRYFIQGVMIGAIKG</sequence>
<dbReference type="CDD" id="cd06261">
    <property type="entry name" value="TM_PBP2"/>
    <property type="match status" value="1"/>
</dbReference>
<comment type="subcellular location">
    <subcellularLocation>
        <location evidence="1 7">Cell membrane</location>
        <topology evidence="1 7">Multi-pass membrane protein</topology>
    </subcellularLocation>
</comment>
<keyword evidence="4 7" id="KW-0812">Transmembrane</keyword>
<feature type="transmembrane region" description="Helical" evidence="7">
    <location>
        <begin position="108"/>
        <end position="130"/>
    </location>
</feature>
<evidence type="ECO:0000256" key="2">
    <source>
        <dbReference type="ARBA" id="ARBA00022448"/>
    </source>
</evidence>
<feature type="transmembrane region" description="Helical" evidence="7">
    <location>
        <begin position="181"/>
        <end position="203"/>
    </location>
</feature>
<dbReference type="InterPro" id="IPR000515">
    <property type="entry name" value="MetI-like"/>
</dbReference>
<comment type="caution">
    <text evidence="9">The sequence shown here is derived from an EMBL/GenBank/DDBJ whole genome shotgun (WGS) entry which is preliminary data.</text>
</comment>
<feature type="transmembrane region" description="Helical" evidence="7">
    <location>
        <begin position="142"/>
        <end position="160"/>
    </location>
</feature>
<proteinExistence type="inferred from homology"/>
<dbReference type="Gene3D" id="1.10.3720.10">
    <property type="entry name" value="MetI-like"/>
    <property type="match status" value="1"/>
</dbReference>
<keyword evidence="2 7" id="KW-0813">Transport</keyword>
<reference evidence="9 10" key="1">
    <citation type="journal article" date="2009" name="Int. J. Syst. Evol. Microbiol.">
        <title>Paenibacillus contaminans sp. nov., isolated from a contaminated laboratory plate.</title>
        <authorList>
            <person name="Chou J.H."/>
            <person name="Lee J.H."/>
            <person name="Lin M.C."/>
            <person name="Chang P.S."/>
            <person name="Arun A.B."/>
            <person name="Young C.C."/>
            <person name="Chen W.M."/>
        </authorList>
    </citation>
    <scope>NUCLEOTIDE SEQUENCE [LARGE SCALE GENOMIC DNA]</scope>
    <source>
        <strain evidence="9 10">CKOBP-6</strain>
    </source>
</reference>